<evidence type="ECO:0000313" key="2">
    <source>
        <dbReference type="EMBL" id="KAH7285968.1"/>
    </source>
</evidence>
<evidence type="ECO:0000256" key="1">
    <source>
        <dbReference type="SAM" id="MobiDB-lite"/>
    </source>
</evidence>
<dbReference type="AlphaFoldDB" id="A0A8T2QQT6"/>
<proteinExistence type="predicted"/>
<name>A0A8T2QQT6_CERRI</name>
<dbReference type="EMBL" id="CM035438">
    <property type="protein sequence ID" value="KAH7285968.1"/>
    <property type="molecule type" value="Genomic_DNA"/>
</dbReference>
<dbReference type="Proteomes" id="UP000825935">
    <property type="component" value="Chromosome 33"/>
</dbReference>
<evidence type="ECO:0000313" key="3">
    <source>
        <dbReference type="Proteomes" id="UP000825935"/>
    </source>
</evidence>
<organism evidence="2 3">
    <name type="scientific">Ceratopteris richardii</name>
    <name type="common">Triangle waterfern</name>
    <dbReference type="NCBI Taxonomy" id="49495"/>
    <lineage>
        <taxon>Eukaryota</taxon>
        <taxon>Viridiplantae</taxon>
        <taxon>Streptophyta</taxon>
        <taxon>Embryophyta</taxon>
        <taxon>Tracheophyta</taxon>
        <taxon>Polypodiopsida</taxon>
        <taxon>Polypodiidae</taxon>
        <taxon>Polypodiales</taxon>
        <taxon>Pteridineae</taxon>
        <taxon>Pteridaceae</taxon>
        <taxon>Parkerioideae</taxon>
        <taxon>Ceratopteris</taxon>
    </lineage>
</organism>
<dbReference type="InterPro" id="IPR035441">
    <property type="entry name" value="TFIIS/LEDGF_dom_sf"/>
</dbReference>
<feature type="compositionally biased region" description="Low complexity" evidence="1">
    <location>
        <begin position="105"/>
        <end position="116"/>
    </location>
</feature>
<reference evidence="2" key="1">
    <citation type="submission" date="2021-08" db="EMBL/GenBank/DDBJ databases">
        <title>WGS assembly of Ceratopteris richardii.</title>
        <authorList>
            <person name="Marchant D.B."/>
            <person name="Chen G."/>
            <person name="Jenkins J."/>
            <person name="Shu S."/>
            <person name="Leebens-Mack J."/>
            <person name="Grimwood J."/>
            <person name="Schmutz J."/>
            <person name="Soltis P."/>
            <person name="Soltis D."/>
            <person name="Chen Z.-H."/>
        </authorList>
    </citation>
    <scope>NUCLEOTIDE SEQUENCE</scope>
    <source>
        <strain evidence="2">Whitten #5841</strain>
        <tissue evidence="2">Leaf</tissue>
    </source>
</reference>
<protein>
    <submittedName>
        <fullName evidence="2">Uncharacterized protein</fullName>
    </submittedName>
</protein>
<gene>
    <name evidence="2" type="ORF">KP509_33G053200</name>
</gene>
<feature type="region of interest" description="Disordered" evidence="1">
    <location>
        <begin position="105"/>
        <end position="137"/>
    </location>
</feature>
<sequence length="137" mass="15388">MSAAEHQPLHDNLKKVRTELQSLNVFEAGKEYAEEERIIVIRGLLFKLIKMTVNVPDKDFYRTLRETQVHTVVKDLCKHSAACIRKLAKGLACAWGARILQNIRESSSSSTMETSSLADDDEESPPGKRKGFDAKAE</sequence>
<dbReference type="SUPFAM" id="SSF47676">
    <property type="entry name" value="Conserved domain common to transcription factors TFIIS, elongin A, CRSP70"/>
    <property type="match status" value="1"/>
</dbReference>
<keyword evidence="3" id="KW-1185">Reference proteome</keyword>
<accession>A0A8T2QQT6</accession>
<comment type="caution">
    <text evidence="2">The sequence shown here is derived from an EMBL/GenBank/DDBJ whole genome shotgun (WGS) entry which is preliminary data.</text>
</comment>
<dbReference type="Gene3D" id="1.20.930.10">
    <property type="entry name" value="Conserved domain common to transcription factors TFIIS, elongin A, CRSP70"/>
    <property type="match status" value="1"/>
</dbReference>